<feature type="domain" description="CRISPR-associated protein CXXC-CXXC" evidence="1">
    <location>
        <begin position="229"/>
        <end position="289"/>
    </location>
</feature>
<dbReference type="NCBIfam" id="TIGR01908">
    <property type="entry name" value="cas_CXXC_CXXC"/>
    <property type="match status" value="1"/>
</dbReference>
<proteinExistence type="predicted"/>
<gene>
    <name evidence="2" type="primary">cas8a1</name>
    <name evidence="2" type="ORF">ACFO4R_09445</name>
</gene>
<evidence type="ECO:0000313" key="3">
    <source>
        <dbReference type="Proteomes" id="UP001595916"/>
    </source>
</evidence>
<dbReference type="EMBL" id="JBHSHL010000043">
    <property type="protein sequence ID" value="MFC4805305.1"/>
    <property type="molecule type" value="Genomic_DNA"/>
</dbReference>
<comment type="caution">
    <text evidence="2">The sequence shown here is derived from an EMBL/GenBank/DDBJ whole genome shotgun (WGS) entry which is preliminary data.</text>
</comment>
<evidence type="ECO:0000259" key="1">
    <source>
        <dbReference type="Pfam" id="PF09706"/>
    </source>
</evidence>
<evidence type="ECO:0000313" key="2">
    <source>
        <dbReference type="EMBL" id="MFC4805305.1"/>
    </source>
</evidence>
<keyword evidence="3" id="KW-1185">Reference proteome</keyword>
<protein>
    <submittedName>
        <fullName evidence="2">Type I-B CRISPR-associated protein Cas8b1/Cst1</fullName>
    </submittedName>
</protein>
<dbReference type="Pfam" id="PF09706">
    <property type="entry name" value="Cas_CXXC_CXXC"/>
    <property type="match status" value="1"/>
</dbReference>
<reference evidence="3" key="1">
    <citation type="journal article" date="2019" name="Int. J. Syst. Evol. Microbiol.">
        <title>The Global Catalogue of Microorganisms (GCM) 10K type strain sequencing project: providing services to taxonomists for standard genome sequencing and annotation.</title>
        <authorList>
            <consortium name="The Broad Institute Genomics Platform"/>
            <consortium name="The Broad Institute Genome Sequencing Center for Infectious Disease"/>
            <person name="Wu L."/>
            <person name="Ma J."/>
        </authorList>
    </citation>
    <scope>NUCLEOTIDE SEQUENCE [LARGE SCALE GENOMIC DNA]</scope>
    <source>
        <strain evidence="3">CCUG 46385</strain>
    </source>
</reference>
<organism evidence="2 3">
    <name type="scientific">Filifactor villosus</name>
    <dbReference type="NCBI Taxonomy" id="29374"/>
    <lineage>
        <taxon>Bacteria</taxon>
        <taxon>Bacillati</taxon>
        <taxon>Bacillota</taxon>
        <taxon>Clostridia</taxon>
        <taxon>Peptostreptococcales</taxon>
        <taxon>Filifactoraceae</taxon>
        <taxon>Filifactor</taxon>
    </lineage>
</organism>
<dbReference type="RefSeq" id="WP_379788853.1">
    <property type="nucleotide sequence ID" value="NZ_JBHSHL010000043.1"/>
</dbReference>
<dbReference type="InterPro" id="IPR019121">
    <property type="entry name" value="CRISPR-assoc_CXXC-CXXC_dom"/>
</dbReference>
<name>A0ABV9QNC1_9FIRM</name>
<dbReference type="InterPro" id="IPR010180">
    <property type="entry name" value="CRISPR-assoc_prot_CXXC-CXXC"/>
</dbReference>
<dbReference type="Proteomes" id="UP001595916">
    <property type="component" value="Unassembled WGS sequence"/>
</dbReference>
<dbReference type="CDD" id="cd09754">
    <property type="entry name" value="Cas8a1_I-A"/>
    <property type="match status" value="1"/>
</dbReference>
<sequence>MENTITVKNSDWLFNCGILGLYNILTYKGEDEEIILSQDELRFPVSSLDGFSEKYFRYFIDIYEKTFSIYRITSFKDFLDNHISSKFKDFNGSSLQKLNLQIEQTKKYLKSDSYVSAYPLIDCEFDPLKKEKELKKISLKKKENIYDKLDEVRLQMDLLGEVINFFERKDVRKYVGGKNTMYSIIKNAWEGISFMNTQNKNPDMYDEMENYFVNPLKEYIEVSQEEKKKFKYQCMTCSSNIKNLKNGMGFMNKIGFDIGKKTSHVWDFNNYVAICPICRLVYACVPAGFSYLYNRGVFVNYSMDLEELRRINNRIKKDVMSSSESKTLIYQALQRQMDKEFNENSAYELSDVQLVRFERDQDKKSVHYTFNILSKSVLLTVQKSKKEFDRIRNVSFAEGKHTLYLYNEVMKRLLNNENQFLLIQKLMHYKLSMPEKSYSMATVRDVLKINVYFLEEAGYMEKGEKDIIQIAKSHGHHLQRSYDTSQEEGRTQSKYNRKLDGIAYRMLNALKTNNKHAFMDVMINAHMYVQKEVPSIFAQYLDKDLEFKNIGYAFISGMIGYSGNKEENEAEGGKGNE</sequence>
<accession>A0ABV9QNC1</accession>